<proteinExistence type="predicted"/>
<dbReference type="InterPro" id="IPR026444">
    <property type="entry name" value="Secre_tail"/>
</dbReference>
<dbReference type="EMBL" id="JAEHFX010000008">
    <property type="protein sequence ID" value="MBK0404372.1"/>
    <property type="molecule type" value="Genomic_DNA"/>
</dbReference>
<evidence type="ECO:0000313" key="6">
    <source>
        <dbReference type="EMBL" id="MBK0404372.1"/>
    </source>
</evidence>
<sequence length="205" mass="22155">MKKIFTLLCFLVLVLGAENLKAANATVTVGSGGSNTFSPQQVNINVGDMVTWQWASGTHDVTSATGAWSPAPITSSSPSFSRTFTTAGTYSYFCSIHGQSMSGTVVVAAAPTGMKDDQLQKTLLHVYPNPALHKVQLELNLDNTDDYEVRLTNAIGKTVKTIGTAELKAVKKTEIDLSGMAGGIYFYTLWNKDKMVETRRLVILK</sequence>
<name>A0ABS1C4S5_9BACT</name>
<dbReference type="InterPro" id="IPR008972">
    <property type="entry name" value="Cupredoxin"/>
</dbReference>
<evidence type="ECO:0000256" key="1">
    <source>
        <dbReference type="ARBA" id="ARBA00022723"/>
    </source>
</evidence>
<organism evidence="6 7">
    <name type="scientific">Adhaeribacter terrigena</name>
    <dbReference type="NCBI Taxonomy" id="2793070"/>
    <lineage>
        <taxon>Bacteria</taxon>
        <taxon>Pseudomonadati</taxon>
        <taxon>Bacteroidota</taxon>
        <taxon>Cytophagia</taxon>
        <taxon>Cytophagales</taxon>
        <taxon>Hymenobacteraceae</taxon>
        <taxon>Adhaeribacter</taxon>
    </lineage>
</organism>
<evidence type="ECO:0000259" key="5">
    <source>
        <dbReference type="Pfam" id="PF18962"/>
    </source>
</evidence>
<feature type="domain" description="Secretion system C-terminal sorting" evidence="5">
    <location>
        <begin position="126"/>
        <end position="203"/>
    </location>
</feature>
<dbReference type="Proteomes" id="UP000644147">
    <property type="component" value="Unassembled WGS sequence"/>
</dbReference>
<keyword evidence="1" id="KW-0479">Metal-binding</keyword>
<keyword evidence="7" id="KW-1185">Reference proteome</keyword>
<keyword evidence="3" id="KW-0732">Signal</keyword>
<evidence type="ECO:0000256" key="2">
    <source>
        <dbReference type="ARBA" id="ARBA00023008"/>
    </source>
</evidence>
<dbReference type="PANTHER" id="PTHR36507:SF1">
    <property type="entry name" value="BLL1555 PROTEIN"/>
    <property type="match status" value="1"/>
</dbReference>
<dbReference type="NCBIfam" id="TIGR04183">
    <property type="entry name" value="Por_Secre_tail"/>
    <property type="match status" value="1"/>
</dbReference>
<dbReference type="Pfam" id="PF18962">
    <property type="entry name" value="Por_Secre_tail"/>
    <property type="match status" value="1"/>
</dbReference>
<dbReference type="RefSeq" id="WP_200507210.1">
    <property type="nucleotide sequence ID" value="NZ_JAEHFX010000008.1"/>
</dbReference>
<feature type="domain" description="Blue (type 1) copper" evidence="4">
    <location>
        <begin position="30"/>
        <end position="107"/>
    </location>
</feature>
<dbReference type="Pfam" id="PF00127">
    <property type="entry name" value="Copper-bind"/>
    <property type="match status" value="1"/>
</dbReference>
<feature type="chain" id="PRO_5045834186" evidence="3">
    <location>
        <begin position="23"/>
        <end position="205"/>
    </location>
</feature>
<reference evidence="6 7" key="1">
    <citation type="submission" date="2020-12" db="EMBL/GenBank/DDBJ databases">
        <title>Bacterial novel species Adhaeribacter sp. BT258 isolated from soil.</title>
        <authorList>
            <person name="Jung H.-Y."/>
        </authorList>
    </citation>
    <scope>NUCLEOTIDE SEQUENCE [LARGE SCALE GENOMIC DNA]</scope>
    <source>
        <strain evidence="6 7">BT258</strain>
    </source>
</reference>
<accession>A0ABS1C4S5</accession>
<evidence type="ECO:0000256" key="3">
    <source>
        <dbReference type="SAM" id="SignalP"/>
    </source>
</evidence>
<protein>
    <submittedName>
        <fullName evidence="6">T9SS type A sorting domain-containing protein</fullName>
    </submittedName>
</protein>
<evidence type="ECO:0000313" key="7">
    <source>
        <dbReference type="Proteomes" id="UP000644147"/>
    </source>
</evidence>
<dbReference type="SUPFAM" id="SSF49503">
    <property type="entry name" value="Cupredoxins"/>
    <property type="match status" value="1"/>
</dbReference>
<keyword evidence="2" id="KW-0186">Copper</keyword>
<dbReference type="InterPro" id="IPR052721">
    <property type="entry name" value="ET_Amicyanin"/>
</dbReference>
<feature type="signal peptide" evidence="3">
    <location>
        <begin position="1"/>
        <end position="22"/>
    </location>
</feature>
<evidence type="ECO:0000259" key="4">
    <source>
        <dbReference type="Pfam" id="PF00127"/>
    </source>
</evidence>
<comment type="caution">
    <text evidence="6">The sequence shown here is derived from an EMBL/GenBank/DDBJ whole genome shotgun (WGS) entry which is preliminary data.</text>
</comment>
<dbReference type="Gene3D" id="2.60.40.420">
    <property type="entry name" value="Cupredoxins - blue copper proteins"/>
    <property type="match status" value="1"/>
</dbReference>
<dbReference type="InterPro" id="IPR000923">
    <property type="entry name" value="BlueCu_1"/>
</dbReference>
<gene>
    <name evidence="6" type="ORF">I5M27_15345</name>
</gene>
<dbReference type="PANTHER" id="PTHR36507">
    <property type="entry name" value="BLL1555 PROTEIN"/>
    <property type="match status" value="1"/>
</dbReference>